<feature type="region of interest" description="Disordered" evidence="1">
    <location>
        <begin position="210"/>
        <end position="241"/>
    </location>
</feature>
<dbReference type="InterPro" id="IPR027417">
    <property type="entry name" value="P-loop_NTPase"/>
</dbReference>
<accession>C4JRL8</accession>
<gene>
    <name evidence="2" type="ORF">UREG_05107</name>
</gene>
<dbReference type="SUPFAM" id="SSF52540">
    <property type="entry name" value="P-loop containing nucleoside triphosphate hydrolases"/>
    <property type="match status" value="1"/>
</dbReference>
<keyword evidence="3" id="KW-1185">Reference proteome</keyword>
<evidence type="ECO:0000313" key="3">
    <source>
        <dbReference type="Proteomes" id="UP000002058"/>
    </source>
</evidence>
<reference evidence="3" key="1">
    <citation type="journal article" date="2009" name="Genome Res.">
        <title>Comparative genomic analyses of the human fungal pathogens Coccidioides and their relatives.</title>
        <authorList>
            <person name="Sharpton T.J."/>
            <person name="Stajich J.E."/>
            <person name="Rounsley S.D."/>
            <person name="Gardner M.J."/>
            <person name="Wortman J.R."/>
            <person name="Jordar V.S."/>
            <person name="Maiti R."/>
            <person name="Kodira C.D."/>
            <person name="Neafsey D.E."/>
            <person name="Zeng Q."/>
            <person name="Hung C.-Y."/>
            <person name="McMahan C."/>
            <person name="Muszewska A."/>
            <person name="Grynberg M."/>
            <person name="Mandel M.A."/>
            <person name="Kellner E.M."/>
            <person name="Barker B.M."/>
            <person name="Galgiani J.N."/>
            <person name="Orbach M.J."/>
            <person name="Kirkland T.N."/>
            <person name="Cole G.T."/>
            <person name="Henn M.R."/>
            <person name="Birren B.W."/>
            <person name="Taylor J.W."/>
        </authorList>
    </citation>
    <scope>NUCLEOTIDE SEQUENCE [LARGE SCALE GENOMIC DNA]</scope>
    <source>
        <strain evidence="3">UAMH 1704</strain>
    </source>
</reference>
<dbReference type="STRING" id="336963.C4JRL8"/>
<dbReference type="Gene3D" id="3.40.50.300">
    <property type="entry name" value="P-loop containing nucleotide triphosphate hydrolases"/>
    <property type="match status" value="1"/>
</dbReference>
<dbReference type="FunCoup" id="C4JRL8">
    <property type="interactions" value="30"/>
</dbReference>
<protein>
    <recommendedName>
        <fullName evidence="4">Nicotinamide riboside kinase</fullName>
    </recommendedName>
</protein>
<feature type="compositionally biased region" description="Basic and acidic residues" evidence="1">
    <location>
        <begin position="229"/>
        <end position="241"/>
    </location>
</feature>
<dbReference type="OMA" id="RPVHDQI"/>
<dbReference type="HOGENOM" id="CLU_058668_1_0_1"/>
<dbReference type="AlphaFoldDB" id="C4JRL8"/>
<dbReference type="EMBL" id="CH476617">
    <property type="protein sequence ID" value="EEP80265.1"/>
    <property type="molecule type" value="Genomic_DNA"/>
</dbReference>
<dbReference type="GeneID" id="8439228"/>
<proteinExistence type="predicted"/>
<dbReference type="VEuPathDB" id="FungiDB:UREG_05107"/>
<evidence type="ECO:0000313" key="2">
    <source>
        <dbReference type="EMBL" id="EEP80265.1"/>
    </source>
</evidence>
<dbReference type="Proteomes" id="UP000002058">
    <property type="component" value="Unassembled WGS sequence"/>
</dbReference>
<evidence type="ECO:0000256" key="1">
    <source>
        <dbReference type="SAM" id="MobiDB-lite"/>
    </source>
</evidence>
<name>C4JRL8_UNCRE</name>
<dbReference type="InParanoid" id="C4JRL8"/>
<sequence>MDIQREKTLLVGLSGPSSSGKTTLARLLRTVFTPPSKDHTPPTAATIRPFVLHEDDFYKPDDQIPLVTTSSGKVVQDWDTIEALDVPQFEATLAYIRDHGHLPAGLKSKEDLNDATDSGVDKQTLHTLRDKVSQRTRDLVLRKQRRNSDGFENLEETSCSVAIAFVDGFLLYAPPNSPSHPLRTVHDIIDVPLFLPATYTLLKQRRESRTGYVTIGPAPTPKPPSQGDDDTRGADKRVKKDADEYIPPETNFWTDPPGYVDDIVWPRYITDHSWLLLPEASQPCEDIEDLKRLVGEGRYIRDDMGVLVAPGSGGYPMVDLLQWAVDEVLKGVENMLI</sequence>
<dbReference type="eggNOG" id="KOG3308">
    <property type="taxonomic scope" value="Eukaryota"/>
</dbReference>
<dbReference type="OrthoDB" id="10041966at2759"/>
<dbReference type="KEGG" id="ure:UREG_05107"/>
<organism evidence="2 3">
    <name type="scientific">Uncinocarpus reesii (strain UAMH 1704)</name>
    <dbReference type="NCBI Taxonomy" id="336963"/>
    <lineage>
        <taxon>Eukaryota</taxon>
        <taxon>Fungi</taxon>
        <taxon>Dikarya</taxon>
        <taxon>Ascomycota</taxon>
        <taxon>Pezizomycotina</taxon>
        <taxon>Eurotiomycetes</taxon>
        <taxon>Eurotiomycetidae</taxon>
        <taxon>Onygenales</taxon>
        <taxon>Onygenaceae</taxon>
        <taxon>Uncinocarpus</taxon>
    </lineage>
</organism>
<evidence type="ECO:0008006" key="4">
    <source>
        <dbReference type="Google" id="ProtNLM"/>
    </source>
</evidence>
<dbReference type="CDD" id="cd02024">
    <property type="entry name" value="NRK1"/>
    <property type="match status" value="1"/>
</dbReference>
<dbReference type="RefSeq" id="XP_002584418.1">
    <property type="nucleotide sequence ID" value="XM_002584372.1"/>
</dbReference>